<comment type="caution">
    <text evidence="1">The sequence shown here is derived from an EMBL/GenBank/DDBJ whole genome shotgun (WGS) entry which is preliminary data.</text>
</comment>
<evidence type="ECO:0000313" key="1">
    <source>
        <dbReference type="EMBL" id="KAJ7517486.1"/>
    </source>
</evidence>
<dbReference type="EMBL" id="CM055112">
    <property type="protein sequence ID" value="KAJ7517486.1"/>
    <property type="molecule type" value="Genomic_DNA"/>
</dbReference>
<dbReference type="Proteomes" id="UP001162992">
    <property type="component" value="Chromosome 21"/>
</dbReference>
<keyword evidence="2" id="KW-1185">Reference proteome</keyword>
<proteinExistence type="predicted"/>
<name>A0ACC2AJ23_DIPCM</name>
<reference evidence="2" key="1">
    <citation type="journal article" date="2024" name="Proc. Natl. Acad. Sci. U.S.A.">
        <title>Extraordinary preservation of gene collinearity over three hundred million years revealed in homosporous lycophytes.</title>
        <authorList>
            <person name="Li C."/>
            <person name="Wickell D."/>
            <person name="Kuo L.Y."/>
            <person name="Chen X."/>
            <person name="Nie B."/>
            <person name="Liao X."/>
            <person name="Peng D."/>
            <person name="Ji J."/>
            <person name="Jenkins J."/>
            <person name="Williams M."/>
            <person name="Shu S."/>
            <person name="Plott C."/>
            <person name="Barry K."/>
            <person name="Rajasekar S."/>
            <person name="Grimwood J."/>
            <person name="Han X."/>
            <person name="Sun S."/>
            <person name="Hou Z."/>
            <person name="He W."/>
            <person name="Dai G."/>
            <person name="Sun C."/>
            <person name="Schmutz J."/>
            <person name="Leebens-Mack J.H."/>
            <person name="Li F.W."/>
            <person name="Wang L."/>
        </authorList>
    </citation>
    <scope>NUCLEOTIDE SEQUENCE [LARGE SCALE GENOMIC DNA]</scope>
    <source>
        <strain evidence="2">cv. PW_Plant_1</strain>
    </source>
</reference>
<protein>
    <submittedName>
        <fullName evidence="1">Uncharacterized protein</fullName>
    </submittedName>
</protein>
<organism evidence="1 2">
    <name type="scientific">Diphasiastrum complanatum</name>
    <name type="common">Issler's clubmoss</name>
    <name type="synonym">Lycopodium complanatum</name>
    <dbReference type="NCBI Taxonomy" id="34168"/>
    <lineage>
        <taxon>Eukaryota</taxon>
        <taxon>Viridiplantae</taxon>
        <taxon>Streptophyta</taxon>
        <taxon>Embryophyta</taxon>
        <taxon>Tracheophyta</taxon>
        <taxon>Lycopodiopsida</taxon>
        <taxon>Lycopodiales</taxon>
        <taxon>Lycopodiaceae</taxon>
        <taxon>Lycopodioideae</taxon>
        <taxon>Diphasiastrum</taxon>
    </lineage>
</organism>
<gene>
    <name evidence="1" type="ORF">O6H91_21G026100</name>
</gene>
<accession>A0ACC2AJ23</accession>
<evidence type="ECO:0000313" key="2">
    <source>
        <dbReference type="Proteomes" id="UP001162992"/>
    </source>
</evidence>
<sequence length="105" mass="11667">MAKYSALGFRIANPLNHKQISEGIFKTKPSSRLSNLAFSKLNPVLSDLPKMVQNGEINIQFQRLLSVGLQISCTAFIIPHPCPHGLPLKTWPKLPLTYASPMILK</sequence>